<protein>
    <submittedName>
        <fullName evidence="2">Uncharacterized protein</fullName>
    </submittedName>
</protein>
<dbReference type="EMBL" id="FORA01000004">
    <property type="protein sequence ID" value="SFJ56473.1"/>
    <property type="molecule type" value="Genomic_DNA"/>
</dbReference>
<feature type="transmembrane region" description="Helical" evidence="1">
    <location>
        <begin position="192"/>
        <end position="215"/>
    </location>
</feature>
<keyword evidence="1" id="KW-0472">Membrane</keyword>
<evidence type="ECO:0000313" key="3">
    <source>
        <dbReference type="Proteomes" id="UP000199110"/>
    </source>
</evidence>
<proteinExistence type="predicted"/>
<name>A0A1I3SCC9_9RHOB</name>
<dbReference type="AlphaFoldDB" id="A0A1I3SCC9"/>
<dbReference type="Proteomes" id="UP000199110">
    <property type="component" value="Unassembled WGS sequence"/>
</dbReference>
<organism evidence="2 3">
    <name type="scientific">Jannaschia pohangensis</name>
    <dbReference type="NCBI Taxonomy" id="390807"/>
    <lineage>
        <taxon>Bacteria</taxon>
        <taxon>Pseudomonadati</taxon>
        <taxon>Pseudomonadota</taxon>
        <taxon>Alphaproteobacteria</taxon>
        <taxon>Rhodobacterales</taxon>
        <taxon>Roseobacteraceae</taxon>
        <taxon>Jannaschia</taxon>
    </lineage>
</organism>
<dbReference type="STRING" id="390807.SAMN04488095_3103"/>
<feature type="transmembrane region" description="Helical" evidence="1">
    <location>
        <begin position="12"/>
        <end position="37"/>
    </location>
</feature>
<feature type="transmembrane region" description="Helical" evidence="1">
    <location>
        <begin position="49"/>
        <end position="72"/>
    </location>
</feature>
<keyword evidence="1" id="KW-1133">Transmembrane helix</keyword>
<keyword evidence="1" id="KW-0812">Transmembrane</keyword>
<reference evidence="2 3" key="1">
    <citation type="submission" date="2016-10" db="EMBL/GenBank/DDBJ databases">
        <authorList>
            <person name="de Groot N.N."/>
        </authorList>
    </citation>
    <scope>NUCLEOTIDE SEQUENCE [LARGE SCALE GENOMIC DNA]</scope>
    <source>
        <strain evidence="2 3">DSM 19073</strain>
    </source>
</reference>
<evidence type="ECO:0000313" key="2">
    <source>
        <dbReference type="EMBL" id="SFJ56473.1"/>
    </source>
</evidence>
<gene>
    <name evidence="2" type="ORF">SAMN04488095_3103</name>
</gene>
<accession>A0A1I3SCC9</accession>
<evidence type="ECO:0000256" key="1">
    <source>
        <dbReference type="SAM" id="Phobius"/>
    </source>
</evidence>
<keyword evidence="3" id="KW-1185">Reference proteome</keyword>
<sequence length="218" mass="24456">MIRKVSLYLKRWAGWIGSGLSGWAALAVFLICLAVPFCVRSIVPAESLNGWIVGIGLIYQVSGFGITIYSLANIHKELGGQTIWHRLNHYLKCAPFRFRRSVRITPAEEGGYGGVMPVGVRTGKADAETFEELKQLFLQEKENTRAEFDSLRLEIEGLRTKYLESVKEAKEHSRDAESRISDRLERTFARNIAMDFLGVGLFTIGIVLATIPSFFVNL</sequence>